<evidence type="ECO:0000256" key="8">
    <source>
        <dbReference type="HAMAP-Rule" id="MF_00222"/>
    </source>
</evidence>
<dbReference type="CDD" id="cd01065">
    <property type="entry name" value="NAD_bind_Shikimate_DH"/>
    <property type="match status" value="1"/>
</dbReference>
<feature type="binding site" evidence="8">
    <location>
        <position position="90"/>
    </location>
    <ligand>
        <name>NADP(+)</name>
        <dbReference type="ChEBI" id="CHEBI:58349"/>
    </ligand>
</feature>
<comment type="pathway">
    <text evidence="1 8">Metabolic intermediate biosynthesis; chorismate biosynthesis; chorismate from D-erythrose 4-phosphate and phosphoenolpyruvate: step 4/7.</text>
</comment>
<feature type="binding site" evidence="8">
    <location>
        <position position="74"/>
    </location>
    <ligand>
        <name>shikimate</name>
        <dbReference type="ChEBI" id="CHEBI:36208"/>
    </ligand>
</feature>
<feature type="domain" description="Shikimate dehydrogenase substrate binding N-terminal" evidence="9">
    <location>
        <begin position="19"/>
        <end position="101"/>
    </location>
</feature>
<name>A0A8J7S8T6_9BACT</name>
<dbReference type="AlphaFoldDB" id="A0A8J7S8T6"/>
<dbReference type="InterPro" id="IPR036291">
    <property type="entry name" value="NAD(P)-bd_dom_sf"/>
</dbReference>
<dbReference type="GO" id="GO:0009073">
    <property type="term" value="P:aromatic amino acid family biosynthetic process"/>
    <property type="evidence" value="ECO:0007669"/>
    <property type="project" value="UniProtKB-KW"/>
</dbReference>
<dbReference type="SUPFAM" id="SSF51735">
    <property type="entry name" value="NAD(P)-binding Rossmann-fold domains"/>
    <property type="match status" value="1"/>
</dbReference>
<evidence type="ECO:0000256" key="2">
    <source>
        <dbReference type="ARBA" id="ARBA00012962"/>
    </source>
</evidence>
<dbReference type="PANTHER" id="PTHR21089:SF1">
    <property type="entry name" value="BIFUNCTIONAL 3-DEHYDROQUINATE DEHYDRATASE_SHIKIMATE DEHYDROGENASE, CHLOROPLASTIC"/>
    <property type="match status" value="1"/>
</dbReference>
<keyword evidence="6 8" id="KW-0057">Aromatic amino acid biosynthesis</keyword>
<gene>
    <name evidence="8 11" type="primary">aroE</name>
    <name evidence="11" type="ORF">NATSA_07120</name>
</gene>
<comment type="caution">
    <text evidence="11">The sequence shown here is derived from an EMBL/GenBank/DDBJ whole genome shotgun (WGS) entry which is preliminary data.</text>
</comment>
<evidence type="ECO:0000313" key="11">
    <source>
        <dbReference type="EMBL" id="MBP3192428.1"/>
    </source>
</evidence>
<keyword evidence="5 8" id="KW-0560">Oxidoreductase</keyword>
<feature type="binding site" evidence="8">
    <location>
        <position position="117"/>
    </location>
    <ligand>
        <name>shikimate</name>
        <dbReference type="ChEBI" id="CHEBI:36208"/>
    </ligand>
</feature>
<keyword evidence="4 8" id="KW-0521">NADP</keyword>
<accession>A0A8J7S8T6</accession>
<dbReference type="Gene3D" id="3.40.50.10860">
    <property type="entry name" value="Leucine Dehydrogenase, chain A, domain 1"/>
    <property type="match status" value="1"/>
</dbReference>
<feature type="domain" description="SDH C-terminal" evidence="10">
    <location>
        <begin position="250"/>
        <end position="273"/>
    </location>
</feature>
<keyword evidence="12" id="KW-1185">Reference proteome</keyword>
<keyword evidence="3 8" id="KW-0028">Amino-acid biosynthesis</keyword>
<comment type="catalytic activity">
    <reaction evidence="7 8">
        <text>shikimate + NADP(+) = 3-dehydroshikimate + NADPH + H(+)</text>
        <dbReference type="Rhea" id="RHEA:17737"/>
        <dbReference type="ChEBI" id="CHEBI:15378"/>
        <dbReference type="ChEBI" id="CHEBI:16630"/>
        <dbReference type="ChEBI" id="CHEBI:36208"/>
        <dbReference type="ChEBI" id="CHEBI:57783"/>
        <dbReference type="ChEBI" id="CHEBI:58349"/>
        <dbReference type="EC" id="1.1.1.25"/>
    </reaction>
</comment>
<dbReference type="SUPFAM" id="SSF53223">
    <property type="entry name" value="Aminoacid dehydrogenase-like, N-terminal domain"/>
    <property type="match status" value="1"/>
</dbReference>
<evidence type="ECO:0000256" key="7">
    <source>
        <dbReference type="ARBA" id="ARBA00049442"/>
    </source>
</evidence>
<feature type="binding site" evidence="8">
    <location>
        <position position="250"/>
    </location>
    <ligand>
        <name>NADP(+)</name>
        <dbReference type="ChEBI" id="CHEBI:58349"/>
    </ligand>
</feature>
<evidence type="ECO:0000256" key="3">
    <source>
        <dbReference type="ARBA" id="ARBA00022605"/>
    </source>
</evidence>
<evidence type="ECO:0000256" key="6">
    <source>
        <dbReference type="ARBA" id="ARBA00023141"/>
    </source>
</evidence>
<sequence length="285" mass="31096">MDITEFLSSNVREKPFAAVLGHPVAHSRSPAIHNAALKYHALPVSYHAIDCPPEKNTLLPELFSLPAFRGANITIPLKQDIIGYLNETDETSQEIGAVNTVVPSGHAGVRPSGFNTDAYGFQKPLEGITDLECAVVLGAGGACRAVVYALRKSGFKKIYVASRRAGSGLSKLPGQVDIIDYSVIKNAVKDSDIIVNTTPVGMYPKVDGLPVPEDLIPLLKGKICYDIIYNPLETRFLKEARKHEAKTIGGLDMFIYQAARSFELWFDKPMPLEMARSIIISDLNS</sequence>
<dbReference type="GO" id="GO:0005829">
    <property type="term" value="C:cytosol"/>
    <property type="evidence" value="ECO:0007669"/>
    <property type="project" value="TreeGrafter"/>
</dbReference>
<dbReference type="InterPro" id="IPR041121">
    <property type="entry name" value="SDH_C"/>
</dbReference>
<proteinExistence type="inferred from homology"/>
<dbReference type="InterPro" id="IPR013708">
    <property type="entry name" value="Shikimate_DH-bd_N"/>
</dbReference>
<comment type="similarity">
    <text evidence="8">Belongs to the shikimate dehydrogenase family.</text>
</comment>
<dbReference type="InterPro" id="IPR011342">
    <property type="entry name" value="Shikimate_DH"/>
</dbReference>
<dbReference type="InterPro" id="IPR046346">
    <property type="entry name" value="Aminoacid_DH-like_N_sf"/>
</dbReference>
<dbReference type="GO" id="GO:0008652">
    <property type="term" value="P:amino acid biosynthetic process"/>
    <property type="evidence" value="ECO:0007669"/>
    <property type="project" value="UniProtKB-KW"/>
</dbReference>
<dbReference type="PANTHER" id="PTHR21089">
    <property type="entry name" value="SHIKIMATE DEHYDROGENASE"/>
    <property type="match status" value="1"/>
</dbReference>
<evidence type="ECO:0000259" key="10">
    <source>
        <dbReference type="Pfam" id="PF18317"/>
    </source>
</evidence>
<evidence type="ECO:0000256" key="5">
    <source>
        <dbReference type="ARBA" id="ARBA00023002"/>
    </source>
</evidence>
<dbReference type="UniPathway" id="UPA00053">
    <property type="reaction ID" value="UER00087"/>
</dbReference>
<dbReference type="GO" id="GO:0009423">
    <property type="term" value="P:chorismate biosynthetic process"/>
    <property type="evidence" value="ECO:0007669"/>
    <property type="project" value="UniProtKB-UniRule"/>
</dbReference>
<reference evidence="11" key="1">
    <citation type="submission" date="2021-02" db="EMBL/GenBank/DDBJ databases">
        <title>Natronogracilivirga saccharolytica gen. nov. sp. nov. a new anaerobic, haloalkiliphilic carbohydrate-fermenting bacterium from soda lake and proposing of Cyclonatronumiaceae fam. nov. in the phylum Balneolaeota.</title>
        <authorList>
            <person name="Zhilina T.N."/>
            <person name="Sorokin D.Y."/>
            <person name="Zavarzina D.G."/>
            <person name="Toshchakov S.V."/>
            <person name="Kublanov I.V."/>
        </authorList>
    </citation>
    <scope>NUCLEOTIDE SEQUENCE</scope>
    <source>
        <strain evidence="11">Z-1702</strain>
    </source>
</reference>
<feature type="binding site" evidence="8">
    <location>
        <begin position="27"/>
        <end position="29"/>
    </location>
    <ligand>
        <name>shikimate</name>
        <dbReference type="ChEBI" id="CHEBI:36208"/>
    </ligand>
</feature>
<feature type="binding site" evidence="8">
    <location>
        <position position="257"/>
    </location>
    <ligand>
        <name>shikimate</name>
        <dbReference type="ChEBI" id="CHEBI:36208"/>
    </ligand>
</feature>
<dbReference type="EC" id="1.1.1.25" evidence="2 8"/>
<dbReference type="HAMAP" id="MF_00222">
    <property type="entry name" value="Shikimate_DH_AroE"/>
    <property type="match status" value="1"/>
</dbReference>
<feature type="binding site" evidence="8">
    <location>
        <position position="227"/>
    </location>
    <ligand>
        <name>NADP(+)</name>
        <dbReference type="ChEBI" id="CHEBI:58349"/>
    </ligand>
</feature>
<dbReference type="Gene3D" id="3.40.50.720">
    <property type="entry name" value="NAD(P)-binding Rossmann-like Domain"/>
    <property type="match status" value="1"/>
</dbReference>
<evidence type="ECO:0000313" key="12">
    <source>
        <dbReference type="Proteomes" id="UP000673975"/>
    </source>
</evidence>
<comment type="subunit">
    <text evidence="8">Homodimer.</text>
</comment>
<dbReference type="EMBL" id="JAFIDN010000004">
    <property type="protein sequence ID" value="MBP3192428.1"/>
    <property type="molecule type" value="Genomic_DNA"/>
</dbReference>
<dbReference type="Pfam" id="PF08501">
    <property type="entry name" value="Shikimate_dh_N"/>
    <property type="match status" value="1"/>
</dbReference>
<comment type="caution">
    <text evidence="8">Lacks conserved residue(s) required for the propagation of feature annotation.</text>
</comment>
<dbReference type="NCBIfam" id="TIGR00507">
    <property type="entry name" value="aroE"/>
    <property type="match status" value="1"/>
</dbReference>
<evidence type="ECO:0000256" key="4">
    <source>
        <dbReference type="ARBA" id="ARBA00022857"/>
    </source>
</evidence>
<evidence type="ECO:0000259" key="9">
    <source>
        <dbReference type="Pfam" id="PF08501"/>
    </source>
</evidence>
<dbReference type="InterPro" id="IPR022893">
    <property type="entry name" value="Shikimate_DH_fam"/>
</dbReference>
<feature type="binding site" evidence="8">
    <location>
        <position position="99"/>
    </location>
    <ligand>
        <name>shikimate</name>
        <dbReference type="ChEBI" id="CHEBI:36208"/>
    </ligand>
</feature>
<evidence type="ECO:0000256" key="1">
    <source>
        <dbReference type="ARBA" id="ARBA00004871"/>
    </source>
</evidence>
<dbReference type="Pfam" id="PF18317">
    <property type="entry name" value="SDH_C"/>
    <property type="match status" value="1"/>
</dbReference>
<comment type="function">
    <text evidence="8">Involved in the biosynthesis of the chorismate, which leads to the biosynthesis of aromatic amino acids. Catalyzes the reversible NADPH linked reduction of 3-dehydroshikimate (DHSA) to yield shikimate (SA).</text>
</comment>
<organism evidence="11 12">
    <name type="scientific">Natronogracilivirga saccharolytica</name>
    <dbReference type="NCBI Taxonomy" id="2812953"/>
    <lineage>
        <taxon>Bacteria</taxon>
        <taxon>Pseudomonadati</taxon>
        <taxon>Balneolota</taxon>
        <taxon>Balneolia</taxon>
        <taxon>Balneolales</taxon>
        <taxon>Cyclonatronaceae</taxon>
        <taxon>Natronogracilivirga</taxon>
    </lineage>
</organism>
<dbReference type="Proteomes" id="UP000673975">
    <property type="component" value="Unassembled WGS sequence"/>
</dbReference>
<dbReference type="RefSeq" id="WP_210511328.1">
    <property type="nucleotide sequence ID" value="NZ_JAFIDN010000004.1"/>
</dbReference>
<dbReference type="GO" id="GO:0004764">
    <property type="term" value="F:shikimate 3-dehydrogenase (NADP+) activity"/>
    <property type="evidence" value="ECO:0007669"/>
    <property type="project" value="UniProtKB-UniRule"/>
</dbReference>
<dbReference type="GO" id="GO:0019632">
    <property type="term" value="P:shikimate metabolic process"/>
    <property type="evidence" value="ECO:0007669"/>
    <property type="project" value="InterPro"/>
</dbReference>
<feature type="binding site" evidence="8">
    <location>
        <begin position="138"/>
        <end position="142"/>
    </location>
    <ligand>
        <name>NADP(+)</name>
        <dbReference type="ChEBI" id="CHEBI:58349"/>
    </ligand>
</feature>
<protein>
    <recommendedName>
        <fullName evidence="2 8">Shikimate dehydrogenase (NADP(+))</fullName>
        <shortName evidence="8">SDH</shortName>
        <ecNumber evidence="2 8">1.1.1.25</ecNumber>
    </recommendedName>
</protein>
<feature type="binding site" evidence="8">
    <location>
        <position position="229"/>
    </location>
    <ligand>
        <name>shikimate</name>
        <dbReference type="ChEBI" id="CHEBI:36208"/>
    </ligand>
</feature>
<dbReference type="GO" id="GO:0050661">
    <property type="term" value="F:NADP binding"/>
    <property type="evidence" value="ECO:0007669"/>
    <property type="project" value="InterPro"/>
</dbReference>
<feature type="active site" description="Proton acceptor" evidence="8">
    <location>
        <position position="78"/>
    </location>
</feature>